<organism evidence="6 7">
    <name type="scientific">Beauveria bassiana</name>
    <name type="common">White muscardine disease fungus</name>
    <name type="synonym">Tritirachium shiotae</name>
    <dbReference type="NCBI Taxonomy" id="176275"/>
    <lineage>
        <taxon>Eukaryota</taxon>
        <taxon>Fungi</taxon>
        <taxon>Dikarya</taxon>
        <taxon>Ascomycota</taxon>
        <taxon>Pezizomycotina</taxon>
        <taxon>Sordariomycetes</taxon>
        <taxon>Hypocreomycetidae</taxon>
        <taxon>Hypocreales</taxon>
        <taxon>Cordycipitaceae</taxon>
        <taxon>Beauveria</taxon>
    </lineage>
</organism>
<dbReference type="InterPro" id="IPR016715">
    <property type="entry name" value="PAF_acetylhydro_eukaryote"/>
</dbReference>
<dbReference type="EMBL" id="MRVG01000001">
    <property type="protein sequence ID" value="PMB72864.1"/>
    <property type="molecule type" value="Genomic_DNA"/>
</dbReference>
<dbReference type="EC" id="3.1.1.47" evidence="4"/>
<dbReference type="InterPro" id="IPR029058">
    <property type="entry name" value="AB_hydrolase_fold"/>
</dbReference>
<evidence type="ECO:0000313" key="6">
    <source>
        <dbReference type="EMBL" id="PMB72864.1"/>
    </source>
</evidence>
<comment type="caution">
    <text evidence="6">The sequence shown here is derived from an EMBL/GenBank/DDBJ whole genome shotgun (WGS) entry which is preliminary data.</text>
</comment>
<dbReference type="Pfam" id="PF03403">
    <property type="entry name" value="PAF-AH_p_II"/>
    <property type="match status" value="1"/>
</dbReference>
<feature type="region of interest" description="Disordered" evidence="5">
    <location>
        <begin position="1"/>
        <end position="66"/>
    </location>
</feature>
<accession>A0A2N6P033</accession>
<dbReference type="Proteomes" id="UP000235728">
    <property type="component" value="Unassembled WGS sequence"/>
</dbReference>
<evidence type="ECO:0000256" key="1">
    <source>
        <dbReference type="ARBA" id="ARBA00022801"/>
    </source>
</evidence>
<comment type="catalytic activity">
    <reaction evidence="4">
        <text>a 1-O-alkyl-2-acetyl-sn-glycero-3-phosphocholine + H2O = a 1-O-alkyl-sn-glycero-3-phosphocholine + acetate + H(+)</text>
        <dbReference type="Rhea" id="RHEA:17777"/>
        <dbReference type="ChEBI" id="CHEBI:15377"/>
        <dbReference type="ChEBI" id="CHEBI:15378"/>
        <dbReference type="ChEBI" id="CHEBI:30089"/>
        <dbReference type="ChEBI" id="CHEBI:30909"/>
        <dbReference type="ChEBI" id="CHEBI:36707"/>
        <dbReference type="EC" id="3.1.1.47"/>
    </reaction>
</comment>
<keyword evidence="2 4" id="KW-0442">Lipid degradation</keyword>
<comment type="similarity">
    <text evidence="4">Belongs to the serine esterase family.</text>
</comment>
<dbReference type="PANTHER" id="PTHR10272:SF11">
    <property type="entry name" value="PHOSPHOLIPASE-RELATED"/>
    <property type="match status" value="1"/>
</dbReference>
<reference evidence="6 7" key="1">
    <citation type="journal article" date="2016" name="Appl. Microbiol. Biotechnol.">
        <title>Characterization of T-DNA insertion mutants with decreased virulence in the entomopathogenic fungus Beauveria bassiana JEF-007.</title>
        <authorList>
            <person name="Kim S."/>
            <person name="Lee S.J."/>
            <person name="Nai Y.S."/>
            <person name="Yu J.S."/>
            <person name="Lee M.R."/>
            <person name="Yang Y.T."/>
            <person name="Kim J.S."/>
        </authorList>
    </citation>
    <scope>NUCLEOTIDE SEQUENCE [LARGE SCALE GENOMIC DNA]</scope>
    <source>
        <strain evidence="6 7">JEF-007</strain>
    </source>
</reference>
<dbReference type="GO" id="GO:0003847">
    <property type="term" value="F:1-alkyl-2-acetylglycerophosphocholine esterase activity"/>
    <property type="evidence" value="ECO:0007669"/>
    <property type="project" value="UniProtKB-UniRule"/>
</dbReference>
<dbReference type="SUPFAM" id="SSF53474">
    <property type="entry name" value="alpha/beta-Hydrolases"/>
    <property type="match status" value="1"/>
</dbReference>
<dbReference type="PANTHER" id="PTHR10272">
    <property type="entry name" value="PLATELET-ACTIVATING FACTOR ACETYLHYDROLASE"/>
    <property type="match status" value="1"/>
</dbReference>
<sequence>MPRRRSSTADREVQVELEPFHDDTSSSSSSPTSPDDHPDSPLLETTPPSTSSSSSSSSSSVPKWLSPPPYASHRGATRHLLRLAHLLRPRRSWRSLIFHLVALYALVCFFRGEPFFASNLPHPSHLDASASASYYDVGTVDVEVPLIQPRRLSDTALRSSGQPAYLLESVLFSLHYPVARGGAPRVASSPPHPWLSRPVSLTAAGFARLAHADIFFLRPIFTFLLWAVAGRVEIRAAVDAPLLLQTATDSSSSSSSNDTSFPVIVFSHGMASSRTDYTAYLGALAARGHVVAALEHRDGSCPGTRVQIKGKPDRDVVHFDARHVLSTPPMDTATMKKEQLAFREAEIQEAIKTLLAINDGHGRQVYDQNSRGEGTTLQEWTGRLDFSRLGSGPLNADVDVPLLVVQSESWSRIASPFFGRPHFDTVRDLVADVCNRTAAAWFLTARGTAHPSVTDAPLIEPLLLSAVTGARWGVRDALAQYVNVTVEFIHALRTREPAHVLAEAVTHEDYGAWVSKEREAAFPKDMAHLWEVHVAP</sequence>
<keyword evidence="3 4" id="KW-0443">Lipid metabolism</keyword>
<dbReference type="PIRSF" id="PIRSF018169">
    <property type="entry name" value="PAF_acetylhydrolase"/>
    <property type="match status" value="1"/>
</dbReference>
<dbReference type="Gene3D" id="3.40.50.1820">
    <property type="entry name" value="alpha/beta hydrolase"/>
    <property type="match status" value="2"/>
</dbReference>
<evidence type="ECO:0000313" key="7">
    <source>
        <dbReference type="Proteomes" id="UP000235728"/>
    </source>
</evidence>
<evidence type="ECO:0000256" key="4">
    <source>
        <dbReference type="PIRNR" id="PIRNR018169"/>
    </source>
</evidence>
<keyword evidence="1 4" id="KW-0378">Hydrolase</keyword>
<evidence type="ECO:0000256" key="5">
    <source>
        <dbReference type="SAM" id="MobiDB-lite"/>
    </source>
</evidence>
<protein>
    <recommendedName>
        <fullName evidence="4">Putative phospholipase</fullName>
        <ecNumber evidence="4">3.1.1.47</ecNumber>
    </recommendedName>
</protein>
<evidence type="ECO:0000256" key="2">
    <source>
        <dbReference type="ARBA" id="ARBA00022963"/>
    </source>
</evidence>
<dbReference type="GO" id="GO:0016042">
    <property type="term" value="P:lipid catabolic process"/>
    <property type="evidence" value="ECO:0007669"/>
    <property type="project" value="UniProtKB-KW"/>
</dbReference>
<name>A0A2N6P033_BEABA</name>
<dbReference type="AlphaFoldDB" id="A0A2N6P033"/>
<gene>
    <name evidence="6" type="primary">plg7_0</name>
    <name evidence="6" type="ORF">BM221_000281</name>
</gene>
<dbReference type="OMA" id="KYWEVHV"/>
<evidence type="ECO:0000256" key="3">
    <source>
        <dbReference type="ARBA" id="ARBA00023098"/>
    </source>
</evidence>
<feature type="compositionally biased region" description="Basic and acidic residues" evidence="5">
    <location>
        <begin position="7"/>
        <end position="24"/>
    </location>
</feature>
<proteinExistence type="inferred from homology"/>
<feature type="compositionally biased region" description="Low complexity" evidence="5">
    <location>
        <begin position="40"/>
        <end position="64"/>
    </location>
</feature>